<reference evidence="4 5" key="1">
    <citation type="submission" date="2015-12" db="EMBL/GenBank/DDBJ databases">
        <title>The genome of Folsomia candida.</title>
        <authorList>
            <person name="Faddeeva A."/>
            <person name="Derks M.F."/>
            <person name="Anvar Y."/>
            <person name="Smit S."/>
            <person name="Van Straalen N."/>
            <person name="Roelofs D."/>
        </authorList>
    </citation>
    <scope>NUCLEOTIDE SEQUENCE [LARGE SCALE GENOMIC DNA]</scope>
    <source>
        <strain evidence="4 5">VU population</strain>
        <tissue evidence="4">Whole body</tissue>
    </source>
</reference>
<evidence type="ECO:0000256" key="1">
    <source>
        <dbReference type="SAM" id="MobiDB-lite"/>
    </source>
</evidence>
<organism evidence="4 5">
    <name type="scientific">Folsomia candida</name>
    <name type="common">Springtail</name>
    <dbReference type="NCBI Taxonomy" id="158441"/>
    <lineage>
        <taxon>Eukaryota</taxon>
        <taxon>Metazoa</taxon>
        <taxon>Ecdysozoa</taxon>
        <taxon>Arthropoda</taxon>
        <taxon>Hexapoda</taxon>
        <taxon>Collembola</taxon>
        <taxon>Entomobryomorpha</taxon>
        <taxon>Isotomoidea</taxon>
        <taxon>Isotomidae</taxon>
        <taxon>Proisotominae</taxon>
        <taxon>Folsomia</taxon>
    </lineage>
</organism>
<evidence type="ECO:0000313" key="5">
    <source>
        <dbReference type="Proteomes" id="UP000198287"/>
    </source>
</evidence>
<protein>
    <submittedName>
        <fullName evidence="4">Uncharacterized protein</fullName>
    </submittedName>
</protein>
<evidence type="ECO:0000256" key="3">
    <source>
        <dbReference type="SAM" id="SignalP"/>
    </source>
</evidence>
<accession>A0A226CX22</accession>
<keyword evidence="2" id="KW-1133">Transmembrane helix</keyword>
<dbReference type="EMBL" id="LNIX01000065">
    <property type="protein sequence ID" value="OXA37057.1"/>
    <property type="molecule type" value="Genomic_DNA"/>
</dbReference>
<keyword evidence="2" id="KW-0472">Membrane</keyword>
<comment type="caution">
    <text evidence="4">The sequence shown here is derived from an EMBL/GenBank/DDBJ whole genome shotgun (WGS) entry which is preliminary data.</text>
</comment>
<keyword evidence="3" id="KW-0732">Signal</keyword>
<feature type="compositionally biased region" description="Basic and acidic residues" evidence="1">
    <location>
        <begin position="145"/>
        <end position="161"/>
    </location>
</feature>
<gene>
    <name evidence="4" type="ORF">Fcan01_28157</name>
</gene>
<keyword evidence="2" id="KW-0812">Transmembrane</keyword>
<dbReference type="Proteomes" id="UP000198287">
    <property type="component" value="Unassembled WGS sequence"/>
</dbReference>
<feature type="chain" id="PRO_5013098819" evidence="3">
    <location>
        <begin position="20"/>
        <end position="180"/>
    </location>
</feature>
<feature type="signal peptide" evidence="3">
    <location>
        <begin position="1"/>
        <end position="19"/>
    </location>
</feature>
<name>A0A226CX22_FOLCA</name>
<evidence type="ECO:0000313" key="4">
    <source>
        <dbReference type="EMBL" id="OXA37057.1"/>
    </source>
</evidence>
<keyword evidence="5" id="KW-1185">Reference proteome</keyword>
<proteinExistence type="predicted"/>
<feature type="region of interest" description="Disordered" evidence="1">
    <location>
        <begin position="145"/>
        <end position="180"/>
    </location>
</feature>
<evidence type="ECO:0000256" key="2">
    <source>
        <dbReference type="SAM" id="Phobius"/>
    </source>
</evidence>
<dbReference type="AlphaFoldDB" id="A0A226CX22"/>
<feature type="transmembrane region" description="Helical" evidence="2">
    <location>
        <begin position="108"/>
        <end position="127"/>
    </location>
</feature>
<sequence length="180" mass="19761">MSPLTTTSLLLLTTLFSSGSTFSLFPIKNQSSLDSQPCQTEETTCKYNQHTICYCGDATYQDKCCPNVTTCCPKYTYCCGQSCCNYGDTCKLDGCYQYERQWSRYGSSALKIIGIVAGLCILFAFGATKVLHSLKIKCPVHPSHRGEIQPGEDARLEEIKSPAKSLGDEAEEKSTAEKSV</sequence>